<sequence>MKAAMSLKDYVTANYKAGTSPLCAQDVENLDNWEVDGELFGKLHALMAEGFQEMFGIGKRLRETFPKLFSNIESGRYTIRSAAGHWVEDGVDSFAAGLSNNRSLRTERLVPTNDSLALKRSVEKRVGTKLNNDNVTALYDLCRYTWSGINNERSPWCALFSTEDLKVMEFAGDLRHYYRNGYGNKINVQIGQIVISDLYRRFLSVRNGLDQKITAYFSHATMLDMVVSALGIYKDKMALVADTRNEDRLWKTSKSSVVAGNLIATLHKCADGYKVAFYLNEELLTSMCGNGVCAWNEFEEIFMPFLNTTRDVCY</sequence>
<dbReference type="EC" id="3.1.3.62" evidence="4"/>
<evidence type="ECO:0000256" key="11">
    <source>
        <dbReference type="ARBA" id="ARBA00043671"/>
    </source>
</evidence>
<dbReference type="GO" id="GO:0016020">
    <property type="term" value="C:membrane"/>
    <property type="evidence" value="ECO:0007669"/>
    <property type="project" value="UniProtKB-SubCell"/>
</dbReference>
<evidence type="ECO:0000256" key="6">
    <source>
        <dbReference type="ARBA" id="ARBA00022729"/>
    </source>
</evidence>
<evidence type="ECO:0000313" key="15">
    <source>
        <dbReference type="Proteomes" id="UP001497472"/>
    </source>
</evidence>
<organism evidence="14 15">
    <name type="scientific">Leptosia nina</name>
    <dbReference type="NCBI Taxonomy" id="320188"/>
    <lineage>
        <taxon>Eukaryota</taxon>
        <taxon>Metazoa</taxon>
        <taxon>Ecdysozoa</taxon>
        <taxon>Arthropoda</taxon>
        <taxon>Hexapoda</taxon>
        <taxon>Insecta</taxon>
        <taxon>Pterygota</taxon>
        <taxon>Neoptera</taxon>
        <taxon>Endopterygota</taxon>
        <taxon>Lepidoptera</taxon>
        <taxon>Glossata</taxon>
        <taxon>Ditrysia</taxon>
        <taxon>Papilionoidea</taxon>
        <taxon>Pieridae</taxon>
        <taxon>Pierinae</taxon>
        <taxon>Leptosia</taxon>
    </lineage>
</organism>
<dbReference type="CDD" id="cd07061">
    <property type="entry name" value="HP_HAP_like"/>
    <property type="match status" value="1"/>
</dbReference>
<keyword evidence="7" id="KW-0378">Hydrolase</keyword>
<name>A0AAV1JY16_9NEOP</name>
<keyword evidence="15" id="KW-1185">Reference proteome</keyword>
<evidence type="ECO:0000256" key="10">
    <source>
        <dbReference type="ARBA" id="ARBA00043668"/>
    </source>
</evidence>
<protein>
    <recommendedName>
        <fullName evidence="5">Multiple inositol polyphosphate phosphatase 1</fullName>
        <ecNumber evidence="4">3.1.3.62</ecNumber>
        <ecNumber evidence="3">3.1.3.80</ecNumber>
    </recommendedName>
    <alternativeName>
        <fullName evidence="9">2,3-bisphosphoglycerate 3-phosphatase</fullName>
    </alternativeName>
</protein>
<comment type="similarity">
    <text evidence="2">Belongs to the histidine acid phosphatase family. MINPP1 subfamily.</text>
</comment>
<comment type="catalytic activity">
    <reaction evidence="10">
        <text>1D-myo-inositol 1,2,5,6-tetrakisphosphate + H2O = 1D-myo-inositol 1,2,6-trisphosphate + phosphate</text>
        <dbReference type="Rhea" id="RHEA:77119"/>
        <dbReference type="ChEBI" id="CHEBI:15377"/>
        <dbReference type="ChEBI" id="CHEBI:43474"/>
        <dbReference type="ChEBI" id="CHEBI:195535"/>
        <dbReference type="ChEBI" id="CHEBI:195537"/>
        <dbReference type="EC" id="3.1.3.62"/>
    </reaction>
    <physiologicalReaction direction="left-to-right" evidence="10">
        <dbReference type="Rhea" id="RHEA:77120"/>
    </physiologicalReaction>
</comment>
<dbReference type="SUPFAM" id="SSF53254">
    <property type="entry name" value="Phosphoglycerate mutase-like"/>
    <property type="match status" value="1"/>
</dbReference>
<evidence type="ECO:0000256" key="5">
    <source>
        <dbReference type="ARBA" id="ARBA00018097"/>
    </source>
</evidence>
<evidence type="ECO:0000256" key="1">
    <source>
        <dbReference type="ARBA" id="ARBA00004370"/>
    </source>
</evidence>
<comment type="catalytic activity">
    <reaction evidence="12">
        <text>1D-myo-inositol hexakisphosphate + H2O = 1D-myo-inositol 1,2,4,5,6-pentakisphosphate + phosphate</text>
        <dbReference type="Rhea" id="RHEA:16989"/>
        <dbReference type="ChEBI" id="CHEBI:15377"/>
        <dbReference type="ChEBI" id="CHEBI:43474"/>
        <dbReference type="ChEBI" id="CHEBI:57798"/>
        <dbReference type="ChEBI" id="CHEBI:58130"/>
        <dbReference type="EC" id="3.1.3.62"/>
    </reaction>
    <physiologicalReaction direction="left-to-right" evidence="12">
        <dbReference type="Rhea" id="RHEA:16990"/>
    </physiologicalReaction>
</comment>
<keyword evidence="6" id="KW-0732">Signal</keyword>
<evidence type="ECO:0000256" key="8">
    <source>
        <dbReference type="ARBA" id="ARBA00023136"/>
    </source>
</evidence>
<dbReference type="EC" id="3.1.3.80" evidence="3"/>
<comment type="caution">
    <text evidence="14">The sequence shown here is derived from an EMBL/GenBank/DDBJ whole genome shotgun (WGS) entry which is preliminary data.</text>
</comment>
<evidence type="ECO:0000256" key="3">
    <source>
        <dbReference type="ARBA" id="ARBA00012976"/>
    </source>
</evidence>
<reference evidence="14 15" key="1">
    <citation type="submission" date="2023-11" db="EMBL/GenBank/DDBJ databases">
        <authorList>
            <person name="Okamura Y."/>
        </authorList>
    </citation>
    <scope>NUCLEOTIDE SEQUENCE [LARGE SCALE GENOMIC DNA]</scope>
</reference>
<dbReference type="Proteomes" id="UP001497472">
    <property type="component" value="Unassembled WGS sequence"/>
</dbReference>
<comment type="catalytic activity">
    <reaction evidence="11">
        <text>1D-myo-inositol 1,2,4,5,6-pentakisphosphate + H2O = 1D-myo-inositol 1,2,5,6-tetrakisphosphate + phosphate</text>
        <dbReference type="Rhea" id="RHEA:77115"/>
        <dbReference type="ChEBI" id="CHEBI:15377"/>
        <dbReference type="ChEBI" id="CHEBI:43474"/>
        <dbReference type="ChEBI" id="CHEBI:57798"/>
        <dbReference type="ChEBI" id="CHEBI:195535"/>
        <dbReference type="EC" id="3.1.3.62"/>
    </reaction>
    <physiologicalReaction direction="left-to-right" evidence="11">
        <dbReference type="Rhea" id="RHEA:77116"/>
    </physiologicalReaction>
</comment>
<dbReference type="InterPro" id="IPR000560">
    <property type="entry name" value="His_Pase_clade-2"/>
</dbReference>
<gene>
    <name evidence="14" type="ORF">LNINA_LOCUS12694</name>
</gene>
<dbReference type="Pfam" id="PF00328">
    <property type="entry name" value="His_Phos_2"/>
    <property type="match status" value="1"/>
</dbReference>
<dbReference type="GO" id="GO:0052745">
    <property type="term" value="F:inositol phosphate phosphatase activity"/>
    <property type="evidence" value="ECO:0007669"/>
    <property type="project" value="TreeGrafter"/>
</dbReference>
<evidence type="ECO:0000313" key="14">
    <source>
        <dbReference type="EMBL" id="CAK1553726.1"/>
    </source>
</evidence>
<keyword evidence="8" id="KW-0472">Membrane</keyword>
<dbReference type="InterPro" id="IPR029033">
    <property type="entry name" value="His_PPase_superfam"/>
</dbReference>
<dbReference type="Gene3D" id="3.40.50.1240">
    <property type="entry name" value="Phosphoglycerate mutase-like"/>
    <property type="match status" value="2"/>
</dbReference>
<accession>A0AAV1JY16</accession>
<evidence type="ECO:0000256" key="7">
    <source>
        <dbReference type="ARBA" id="ARBA00022801"/>
    </source>
</evidence>
<dbReference type="EMBL" id="CAVLEF010000225">
    <property type="protein sequence ID" value="CAK1553726.1"/>
    <property type="molecule type" value="Genomic_DNA"/>
</dbReference>
<evidence type="ECO:0000256" key="12">
    <source>
        <dbReference type="ARBA" id="ARBA00043691"/>
    </source>
</evidence>
<proteinExistence type="inferred from homology"/>
<evidence type="ECO:0000256" key="2">
    <source>
        <dbReference type="ARBA" id="ARBA00008422"/>
    </source>
</evidence>
<evidence type="ECO:0000256" key="9">
    <source>
        <dbReference type="ARBA" id="ARBA00031642"/>
    </source>
</evidence>
<dbReference type="GO" id="GO:0034417">
    <property type="term" value="F:bisphosphoglycerate 3-phosphatase activity"/>
    <property type="evidence" value="ECO:0007669"/>
    <property type="project" value="UniProtKB-EC"/>
</dbReference>
<comment type="subcellular location">
    <subcellularLocation>
        <location evidence="1">Membrane</location>
    </subcellularLocation>
</comment>
<dbReference type="GO" id="GO:0003993">
    <property type="term" value="F:acid phosphatase activity"/>
    <property type="evidence" value="ECO:0007669"/>
    <property type="project" value="TreeGrafter"/>
</dbReference>
<evidence type="ECO:0000256" key="4">
    <source>
        <dbReference type="ARBA" id="ARBA00013040"/>
    </source>
</evidence>
<dbReference type="PANTHER" id="PTHR20963:SF8">
    <property type="entry name" value="MULTIPLE INOSITOL POLYPHOSPHATE PHOSPHATASE 1"/>
    <property type="match status" value="1"/>
</dbReference>
<dbReference type="AlphaFoldDB" id="A0AAV1JY16"/>
<dbReference type="PANTHER" id="PTHR20963">
    <property type="entry name" value="MULTIPLE INOSITOL POLYPHOSPHATE PHOSPHATASE-RELATED"/>
    <property type="match status" value="1"/>
</dbReference>
<comment type="catalytic activity">
    <reaction evidence="13">
        <text>(2R)-2,3-bisphosphoglycerate + H2O = (2R)-2-phosphoglycerate + phosphate</text>
        <dbReference type="Rhea" id="RHEA:27381"/>
        <dbReference type="ChEBI" id="CHEBI:15377"/>
        <dbReference type="ChEBI" id="CHEBI:43474"/>
        <dbReference type="ChEBI" id="CHEBI:58248"/>
        <dbReference type="ChEBI" id="CHEBI:58289"/>
        <dbReference type="EC" id="3.1.3.80"/>
    </reaction>
    <physiologicalReaction direction="left-to-right" evidence="13">
        <dbReference type="Rhea" id="RHEA:27382"/>
    </physiologicalReaction>
</comment>
<evidence type="ECO:0000256" key="13">
    <source>
        <dbReference type="ARBA" id="ARBA00043832"/>
    </source>
</evidence>